<gene>
    <name evidence="1" type="ORF">L2E82_17972</name>
</gene>
<organism evidence="1 2">
    <name type="scientific">Cichorium intybus</name>
    <name type="common">Chicory</name>
    <dbReference type="NCBI Taxonomy" id="13427"/>
    <lineage>
        <taxon>Eukaryota</taxon>
        <taxon>Viridiplantae</taxon>
        <taxon>Streptophyta</taxon>
        <taxon>Embryophyta</taxon>
        <taxon>Tracheophyta</taxon>
        <taxon>Spermatophyta</taxon>
        <taxon>Magnoliopsida</taxon>
        <taxon>eudicotyledons</taxon>
        <taxon>Gunneridae</taxon>
        <taxon>Pentapetalae</taxon>
        <taxon>asterids</taxon>
        <taxon>campanulids</taxon>
        <taxon>Asterales</taxon>
        <taxon>Asteraceae</taxon>
        <taxon>Cichorioideae</taxon>
        <taxon>Cichorieae</taxon>
        <taxon>Cichoriinae</taxon>
        <taxon>Cichorium</taxon>
    </lineage>
</organism>
<dbReference type="Proteomes" id="UP001055811">
    <property type="component" value="Linkage Group LG03"/>
</dbReference>
<comment type="caution">
    <text evidence="1">The sequence shown here is derived from an EMBL/GenBank/DDBJ whole genome shotgun (WGS) entry which is preliminary data.</text>
</comment>
<dbReference type="EMBL" id="CM042011">
    <property type="protein sequence ID" value="KAI3767657.1"/>
    <property type="molecule type" value="Genomic_DNA"/>
</dbReference>
<evidence type="ECO:0000313" key="2">
    <source>
        <dbReference type="Proteomes" id="UP001055811"/>
    </source>
</evidence>
<protein>
    <submittedName>
        <fullName evidence="1">Uncharacterized protein</fullName>
    </submittedName>
</protein>
<evidence type="ECO:0000313" key="1">
    <source>
        <dbReference type="EMBL" id="KAI3767657.1"/>
    </source>
</evidence>
<accession>A0ACB9F935</accession>
<sequence length="126" mass="14443">MSPAHISLRSNFKPYVAWIGSREQEIVEDWELPIKLGGSGFPSIEAYVTWNELTPPFLVIYFIHTTTRVKGNRECFRREGVRARRVRSREPRKKRGCAGKENHSSGNEVGTARKIVYVQNLEILGL</sequence>
<proteinExistence type="predicted"/>
<keyword evidence="2" id="KW-1185">Reference proteome</keyword>
<name>A0ACB9F935_CICIN</name>
<reference evidence="1 2" key="2">
    <citation type="journal article" date="2022" name="Mol. Ecol. Resour.">
        <title>The genomes of chicory, endive, great burdock and yacon provide insights into Asteraceae paleo-polyploidization history and plant inulin production.</title>
        <authorList>
            <person name="Fan W."/>
            <person name="Wang S."/>
            <person name="Wang H."/>
            <person name="Wang A."/>
            <person name="Jiang F."/>
            <person name="Liu H."/>
            <person name="Zhao H."/>
            <person name="Xu D."/>
            <person name="Zhang Y."/>
        </authorList>
    </citation>
    <scope>NUCLEOTIDE SEQUENCE [LARGE SCALE GENOMIC DNA]</scope>
    <source>
        <strain evidence="2">cv. Punajuju</strain>
        <tissue evidence="1">Leaves</tissue>
    </source>
</reference>
<reference evidence="2" key="1">
    <citation type="journal article" date="2022" name="Mol. Ecol. Resour.">
        <title>The genomes of chicory, endive, great burdock and yacon provide insights into Asteraceae palaeo-polyploidization history and plant inulin production.</title>
        <authorList>
            <person name="Fan W."/>
            <person name="Wang S."/>
            <person name="Wang H."/>
            <person name="Wang A."/>
            <person name="Jiang F."/>
            <person name="Liu H."/>
            <person name="Zhao H."/>
            <person name="Xu D."/>
            <person name="Zhang Y."/>
        </authorList>
    </citation>
    <scope>NUCLEOTIDE SEQUENCE [LARGE SCALE GENOMIC DNA]</scope>
    <source>
        <strain evidence="2">cv. Punajuju</strain>
    </source>
</reference>